<proteinExistence type="predicted"/>
<sequence length="493" mass="56125">MKFPSLIITSACCAAMFTSCTSSGSMDFTVTDEVINASYIGNGVEWDPYDEAESWGAPISEEDWTKLTKRLDYMRPQYIRCMINSPFRYYDVKTGEYNKEDNLESICRLLQYCTDNDITVIYGEYNPPSWDMKDDSRWVEMAVDYLNMLVIDKGFSCIKHFVIFNEPDGDWASTNGDFNLWYSMAEKFYKKMAEYPGLLDKVSLAGPDVVADYHNRNSDLNTTGWLTETVKNADSIIGLYDIHAYPGQAEVLSGKYAGLLKEYKSLIPENKQIVLGEAGYKYWREADSLLMAEYNRRVENHPFTKGSDCNMLVYDYFYGIDMAILATEVMNNGFSGVAAWMLDDAMHSQGDSGKPEDIKLWGMWNILGSEVFNDPSQEDIRPWFYSWSLMCRFFPTGCDIVKVNHPEDDDIFTCAAKYDGKYTIALINKGDSEKSITIKLPNGTANADVYRYEENAMTLDNDGFLLPEQSDISNNTFSTKLSPLSMVLLTQLN</sequence>
<comment type="caution">
    <text evidence="1">The sequence shown here is derived from an EMBL/GenBank/DDBJ whole genome shotgun (WGS) entry which is preliminary data.</text>
</comment>
<protein>
    <submittedName>
        <fullName evidence="1">Uncharacterized protein</fullName>
    </submittedName>
</protein>
<name>A0AC61RBL7_9BACT</name>
<dbReference type="Proteomes" id="UP000306319">
    <property type="component" value="Unassembled WGS sequence"/>
</dbReference>
<organism evidence="1 2">
    <name type="scientific">Lepagella muris</name>
    <dbReference type="NCBI Taxonomy" id="3032870"/>
    <lineage>
        <taxon>Bacteria</taxon>
        <taxon>Pseudomonadati</taxon>
        <taxon>Bacteroidota</taxon>
        <taxon>Bacteroidia</taxon>
        <taxon>Bacteroidales</taxon>
        <taxon>Muribaculaceae</taxon>
        <taxon>Lepagella</taxon>
    </lineage>
</organism>
<evidence type="ECO:0000313" key="1">
    <source>
        <dbReference type="EMBL" id="TGY76304.1"/>
    </source>
</evidence>
<evidence type="ECO:0000313" key="2">
    <source>
        <dbReference type="Proteomes" id="UP000306319"/>
    </source>
</evidence>
<reference evidence="1" key="1">
    <citation type="submission" date="2019-04" db="EMBL/GenBank/DDBJ databases">
        <title>Microbes associate with the intestines of laboratory mice.</title>
        <authorList>
            <person name="Navarre W."/>
            <person name="Wong E."/>
            <person name="Huang K."/>
            <person name="Tropini C."/>
            <person name="Ng K."/>
            <person name="Yu B."/>
        </authorList>
    </citation>
    <scope>NUCLEOTIDE SEQUENCE</scope>
    <source>
        <strain evidence="1">NM04_E33</strain>
    </source>
</reference>
<accession>A0AC61RBL7</accession>
<keyword evidence="2" id="KW-1185">Reference proteome</keyword>
<gene>
    <name evidence="1" type="ORF">E5331_18415</name>
</gene>
<dbReference type="EMBL" id="SRYB01000042">
    <property type="protein sequence ID" value="TGY76304.1"/>
    <property type="molecule type" value="Genomic_DNA"/>
</dbReference>